<keyword evidence="1" id="KW-0472">Membrane</keyword>
<evidence type="ECO:0000313" key="2">
    <source>
        <dbReference type="EMBL" id="ETO34756.1"/>
    </source>
</evidence>
<accession>X6P9A2</accession>
<dbReference type="EMBL" id="ASPP01002306">
    <property type="protein sequence ID" value="ETO34756.1"/>
    <property type="molecule type" value="Genomic_DNA"/>
</dbReference>
<evidence type="ECO:0000256" key="1">
    <source>
        <dbReference type="SAM" id="Phobius"/>
    </source>
</evidence>
<name>X6P9A2_RETFI</name>
<evidence type="ECO:0000313" key="3">
    <source>
        <dbReference type="Proteomes" id="UP000023152"/>
    </source>
</evidence>
<protein>
    <submittedName>
        <fullName evidence="2">Uncharacterized protein</fullName>
    </submittedName>
</protein>
<reference evidence="2 3" key="1">
    <citation type="journal article" date="2013" name="Curr. Biol.">
        <title>The Genome of the Foraminiferan Reticulomyxa filosa.</title>
        <authorList>
            <person name="Glockner G."/>
            <person name="Hulsmann N."/>
            <person name="Schleicher M."/>
            <person name="Noegel A.A."/>
            <person name="Eichinger L."/>
            <person name="Gallinger C."/>
            <person name="Pawlowski J."/>
            <person name="Sierra R."/>
            <person name="Euteneuer U."/>
            <person name="Pillet L."/>
            <person name="Moustafa A."/>
            <person name="Platzer M."/>
            <person name="Groth M."/>
            <person name="Szafranski K."/>
            <person name="Schliwa M."/>
        </authorList>
    </citation>
    <scope>NUCLEOTIDE SEQUENCE [LARGE SCALE GENOMIC DNA]</scope>
</reference>
<keyword evidence="3" id="KW-1185">Reference proteome</keyword>
<organism evidence="2 3">
    <name type="scientific">Reticulomyxa filosa</name>
    <dbReference type="NCBI Taxonomy" id="46433"/>
    <lineage>
        <taxon>Eukaryota</taxon>
        <taxon>Sar</taxon>
        <taxon>Rhizaria</taxon>
        <taxon>Retaria</taxon>
        <taxon>Foraminifera</taxon>
        <taxon>Monothalamids</taxon>
        <taxon>Reticulomyxidae</taxon>
        <taxon>Reticulomyxa</taxon>
    </lineage>
</organism>
<gene>
    <name evidence="2" type="ORF">RFI_02333</name>
</gene>
<dbReference type="AlphaFoldDB" id="X6P9A2"/>
<dbReference type="Proteomes" id="UP000023152">
    <property type="component" value="Unassembled WGS sequence"/>
</dbReference>
<feature type="transmembrane region" description="Helical" evidence="1">
    <location>
        <begin position="21"/>
        <end position="43"/>
    </location>
</feature>
<comment type="caution">
    <text evidence="2">The sequence shown here is derived from an EMBL/GenBank/DDBJ whole genome shotgun (WGS) entry which is preliminary data.</text>
</comment>
<keyword evidence="1" id="KW-1133">Transmembrane helix</keyword>
<proteinExistence type="predicted"/>
<keyword evidence="1" id="KW-0812">Transmembrane</keyword>
<sequence>MRLNRKHIGIPNKQSSVSLCHIFLFVMTMTVLLVFLFVVVSVAKNNVTKAGENSEATPIANEIAGLHTLNNVWDWGTPNKTVDSILTNVEEKYKDFCKDILDVKTHVVRKQIWSQAYQEWFLYHNYFRVSFCCCHHCASENNVQSKYLPY</sequence>